<evidence type="ECO:0000259" key="1">
    <source>
        <dbReference type="Pfam" id="PF20066"/>
    </source>
</evidence>
<reference evidence="2 3" key="1">
    <citation type="journal article" date="2005" name="Nucleic Acids Res.">
        <title>Genomic blueprint of Hahella chejuensis, a marine microbe producing an algicidal agent.</title>
        <authorList>
            <person name="Jeong H."/>
            <person name="Yim J.H."/>
            <person name="Lee C."/>
            <person name="Choi S.-H."/>
            <person name="Park Y.K."/>
            <person name="Yoon S.H."/>
            <person name="Hur C.-G."/>
            <person name="Kang H.-Y."/>
            <person name="Kim D."/>
            <person name="Lee H.H."/>
            <person name="Park K.H."/>
            <person name="Park S.-H."/>
            <person name="Park H.-S."/>
            <person name="Lee H.K."/>
            <person name="Oh T.K."/>
            <person name="Kim J.F."/>
        </authorList>
    </citation>
    <scope>NUCLEOTIDE SEQUENCE [LARGE SCALE GENOMIC DNA]</scope>
    <source>
        <strain evidence="2 3">KCTC 2396</strain>
    </source>
</reference>
<proteinExistence type="predicted"/>
<evidence type="ECO:0000313" key="2">
    <source>
        <dbReference type="EMBL" id="ABC27117.1"/>
    </source>
</evidence>
<dbReference type="AlphaFoldDB" id="Q2SQF7"/>
<accession>Q2SQF7</accession>
<keyword evidence="3" id="KW-1185">Reference proteome</keyword>
<protein>
    <recommendedName>
        <fullName evidence="1">Glyoxalase-related protein domain-containing protein</fullName>
    </recommendedName>
</protein>
<sequence>MNHATCRHVSETTLKNFKRDAKKIKRSQGISHAQALDLVAVEHGFRSWFDVLNRAKGLSSARPQPQKPQTTNRASVVVNPFGKHISLFAESFAHAVPYSWRIARRSIGSGVAGHAGRREGSVHSVVVSPSAWSLI</sequence>
<dbReference type="OrthoDB" id="5917446at2"/>
<dbReference type="Proteomes" id="UP000000238">
    <property type="component" value="Chromosome"/>
</dbReference>
<dbReference type="Pfam" id="PF20066">
    <property type="entry name" value="Glyoxalase_8"/>
    <property type="match status" value="1"/>
</dbReference>
<dbReference type="EMBL" id="CP000155">
    <property type="protein sequence ID" value="ABC27117.1"/>
    <property type="molecule type" value="Genomic_DNA"/>
</dbReference>
<organism evidence="2 3">
    <name type="scientific">Hahella chejuensis (strain KCTC 2396)</name>
    <dbReference type="NCBI Taxonomy" id="349521"/>
    <lineage>
        <taxon>Bacteria</taxon>
        <taxon>Pseudomonadati</taxon>
        <taxon>Pseudomonadota</taxon>
        <taxon>Gammaproteobacteria</taxon>
        <taxon>Oceanospirillales</taxon>
        <taxon>Hahellaceae</taxon>
        <taxon>Hahella</taxon>
    </lineage>
</organism>
<dbReference type="STRING" id="349521.HCH_00200"/>
<gene>
    <name evidence="2" type="ordered locus">HCH_00200</name>
</gene>
<dbReference type="KEGG" id="hch:HCH_00200"/>
<evidence type="ECO:0000313" key="3">
    <source>
        <dbReference type="Proteomes" id="UP000000238"/>
    </source>
</evidence>
<dbReference type="HOGENOM" id="CLU_1882841_0_0_6"/>
<name>Q2SQF7_HAHCH</name>
<dbReference type="RefSeq" id="WP_011394194.1">
    <property type="nucleotide sequence ID" value="NC_007645.1"/>
</dbReference>
<feature type="domain" description="Glyoxalase-related protein" evidence="1">
    <location>
        <begin position="12"/>
        <end position="56"/>
    </location>
</feature>
<dbReference type="InterPro" id="IPR045517">
    <property type="entry name" value="Glyoxalase_8"/>
</dbReference>